<evidence type="ECO:0000313" key="2">
    <source>
        <dbReference type="EMBL" id="TKW31687.1"/>
    </source>
</evidence>
<feature type="transmembrane region" description="Helical" evidence="1">
    <location>
        <begin position="199"/>
        <end position="216"/>
    </location>
</feature>
<evidence type="ECO:0000313" key="3">
    <source>
        <dbReference type="Proteomes" id="UP000298652"/>
    </source>
</evidence>
<feature type="transmembrane region" description="Helical" evidence="1">
    <location>
        <begin position="118"/>
        <end position="145"/>
    </location>
</feature>
<sequence length="250" mass="27959">MQIDSSCSQPNTRTQCHPLLFFPTYCNFPVPLLATCAAGTQEGNPRMDADAELLEALVIMFTVITFGLLVIMGVFRIRRFTCSLLFSVLAAFWAWGLIEVKRLNFWLQRTGRFDQMFSLMQIHVFEIVSFLMLLLILLFSIRSYLPNLRGILRMVMTWFGNHPGRSPALLFLVGLAITGYGMGVFLARGLPANICHGDFGVFITVIGLMVVTAGVWTHRDPVGQMAGASLAVYIFTSRETTFHPPPFVPV</sequence>
<feature type="transmembrane region" description="Helical" evidence="1">
    <location>
        <begin position="82"/>
        <end position="98"/>
    </location>
</feature>
<keyword evidence="1" id="KW-1133">Transmembrane helix</keyword>
<reference evidence="2" key="1">
    <citation type="submission" date="2019-03" db="EMBL/GenBank/DDBJ databases">
        <title>WGS assembly of Setaria viridis.</title>
        <authorList>
            <person name="Huang P."/>
            <person name="Jenkins J."/>
            <person name="Grimwood J."/>
            <person name="Barry K."/>
            <person name="Healey A."/>
            <person name="Mamidi S."/>
            <person name="Sreedasyam A."/>
            <person name="Shu S."/>
            <person name="Feldman M."/>
            <person name="Wu J."/>
            <person name="Yu Y."/>
            <person name="Chen C."/>
            <person name="Johnson J."/>
            <person name="Rokhsar D."/>
            <person name="Baxter I."/>
            <person name="Schmutz J."/>
            <person name="Brutnell T."/>
            <person name="Kellogg E."/>
        </authorList>
    </citation>
    <scope>NUCLEOTIDE SEQUENCE [LARGE SCALE GENOMIC DNA]</scope>
</reference>
<dbReference type="EMBL" id="CM016553">
    <property type="protein sequence ID" value="TKW31687.1"/>
    <property type="molecule type" value="Genomic_DNA"/>
</dbReference>
<gene>
    <name evidence="2" type="ORF">SEVIR_2G121800v2</name>
</gene>
<dbReference type="Proteomes" id="UP000298652">
    <property type="component" value="Chromosome 2"/>
</dbReference>
<proteinExistence type="predicted"/>
<organism evidence="2 3">
    <name type="scientific">Setaria viridis</name>
    <name type="common">Green bristlegrass</name>
    <name type="synonym">Setaria italica subsp. viridis</name>
    <dbReference type="NCBI Taxonomy" id="4556"/>
    <lineage>
        <taxon>Eukaryota</taxon>
        <taxon>Viridiplantae</taxon>
        <taxon>Streptophyta</taxon>
        <taxon>Embryophyta</taxon>
        <taxon>Tracheophyta</taxon>
        <taxon>Spermatophyta</taxon>
        <taxon>Magnoliopsida</taxon>
        <taxon>Liliopsida</taxon>
        <taxon>Poales</taxon>
        <taxon>Poaceae</taxon>
        <taxon>PACMAD clade</taxon>
        <taxon>Panicoideae</taxon>
        <taxon>Panicodae</taxon>
        <taxon>Paniceae</taxon>
        <taxon>Cenchrinae</taxon>
        <taxon>Setaria</taxon>
    </lineage>
</organism>
<protein>
    <submittedName>
        <fullName evidence="2">Uncharacterized protein</fullName>
    </submittedName>
</protein>
<dbReference type="AlphaFoldDB" id="A0A4U6W2N0"/>
<feature type="transmembrane region" description="Helical" evidence="1">
    <location>
        <begin position="56"/>
        <end position="75"/>
    </location>
</feature>
<keyword evidence="3" id="KW-1185">Reference proteome</keyword>
<accession>A0A4U6W2N0</accession>
<dbReference type="Gramene" id="TKW31687">
    <property type="protein sequence ID" value="TKW31687"/>
    <property type="gene ID" value="SEVIR_2G121800v2"/>
</dbReference>
<feature type="transmembrane region" description="Helical" evidence="1">
    <location>
        <begin position="166"/>
        <end position="187"/>
    </location>
</feature>
<keyword evidence="1" id="KW-0812">Transmembrane</keyword>
<dbReference type="OMA" id="FWAWGLI"/>
<evidence type="ECO:0000256" key="1">
    <source>
        <dbReference type="SAM" id="Phobius"/>
    </source>
</evidence>
<keyword evidence="1" id="KW-0472">Membrane</keyword>
<name>A0A4U6W2N0_SETVI</name>